<dbReference type="Proteomes" id="UP000664795">
    <property type="component" value="Unassembled WGS sequence"/>
</dbReference>
<reference evidence="1 2" key="1">
    <citation type="submission" date="2021-03" db="EMBL/GenBank/DDBJ databases">
        <title>Fibrella sp. HMF5036 genome sequencing and assembly.</title>
        <authorList>
            <person name="Kang H."/>
            <person name="Kim H."/>
            <person name="Bae S."/>
            <person name="Joh K."/>
        </authorList>
    </citation>
    <scope>NUCLEOTIDE SEQUENCE [LARGE SCALE GENOMIC DNA]</scope>
    <source>
        <strain evidence="1 2">HMF5036</strain>
    </source>
</reference>
<proteinExistence type="predicted"/>
<evidence type="ECO:0000313" key="1">
    <source>
        <dbReference type="EMBL" id="MBO0929768.1"/>
    </source>
</evidence>
<dbReference type="EMBL" id="JAFMYU010000001">
    <property type="protein sequence ID" value="MBO0929768.1"/>
    <property type="molecule type" value="Genomic_DNA"/>
</dbReference>
<protein>
    <submittedName>
        <fullName evidence="1">VOC family protein</fullName>
    </submittedName>
</protein>
<dbReference type="AlphaFoldDB" id="A0A939JXY0"/>
<comment type="caution">
    <text evidence="1">The sequence shown here is derived from an EMBL/GenBank/DDBJ whole genome shotgun (WGS) entry which is preliminary data.</text>
</comment>
<dbReference type="SUPFAM" id="SSF54593">
    <property type="entry name" value="Glyoxalase/Bleomycin resistance protein/Dihydroxybiphenyl dioxygenase"/>
    <property type="match status" value="1"/>
</dbReference>
<name>A0A939JXY0_9BACT</name>
<accession>A0A939JXY0</accession>
<evidence type="ECO:0000313" key="2">
    <source>
        <dbReference type="Proteomes" id="UP000664795"/>
    </source>
</evidence>
<dbReference type="CDD" id="cd06587">
    <property type="entry name" value="VOC"/>
    <property type="match status" value="1"/>
</dbReference>
<dbReference type="Gene3D" id="3.10.180.10">
    <property type="entry name" value="2,3-Dihydroxybiphenyl 1,2-Dioxygenase, domain 1"/>
    <property type="match status" value="1"/>
</dbReference>
<dbReference type="RefSeq" id="WP_207333717.1">
    <property type="nucleotide sequence ID" value="NZ_JAFMYU010000001.1"/>
</dbReference>
<dbReference type="InterPro" id="IPR029068">
    <property type="entry name" value="Glyas_Bleomycin-R_OHBP_Dase"/>
</dbReference>
<gene>
    <name evidence="1" type="ORF">J2I48_02135</name>
</gene>
<organism evidence="1 2">
    <name type="scientific">Fibrella aquatilis</name>
    <dbReference type="NCBI Taxonomy" id="2817059"/>
    <lineage>
        <taxon>Bacteria</taxon>
        <taxon>Pseudomonadati</taxon>
        <taxon>Bacteroidota</taxon>
        <taxon>Cytophagia</taxon>
        <taxon>Cytophagales</taxon>
        <taxon>Spirosomataceae</taxon>
        <taxon>Fibrella</taxon>
    </lineage>
</organism>
<keyword evidence="2" id="KW-1185">Reference proteome</keyword>
<sequence>MKITRLELAVNDLMATQQFYAHRLCLPMVNATYWSATFRVGWTELIFTQTQRPVASYRFALNIPIYSLEQYQLWFDLPYLSLDERGCRIAQFPNWQARAVCFLDPNGNIVEFIERQDAVCTEPGAYFQGVSEVGGPFTTYLSDSQPVCSPKPHICTCGKRADVGALLAQA</sequence>